<dbReference type="AlphaFoldDB" id="A0AAV2JIE4"/>
<evidence type="ECO:0000313" key="2">
    <source>
        <dbReference type="EMBL" id="CAL1575797.1"/>
    </source>
</evidence>
<dbReference type="Proteomes" id="UP001497482">
    <property type="component" value="Chromosome 12"/>
</dbReference>
<sequence length="76" mass="8164">MPQSKSRTPPSAECSGQTHAEPMEPAQREPPEGAEDEPNVGDSEIVKSPSDPKQYRQSLSAVGPSTEKHVSRHGRG</sequence>
<protein>
    <submittedName>
        <fullName evidence="2">Uncharacterized protein</fullName>
    </submittedName>
</protein>
<feature type="region of interest" description="Disordered" evidence="1">
    <location>
        <begin position="1"/>
        <end position="76"/>
    </location>
</feature>
<dbReference type="EMBL" id="OZ035834">
    <property type="protein sequence ID" value="CAL1575797.1"/>
    <property type="molecule type" value="Genomic_DNA"/>
</dbReference>
<accession>A0AAV2JIE4</accession>
<proteinExistence type="predicted"/>
<reference evidence="2 3" key="1">
    <citation type="submission" date="2024-04" db="EMBL/GenBank/DDBJ databases">
        <authorList>
            <person name="Waldvogel A.-M."/>
            <person name="Schoenle A."/>
        </authorList>
    </citation>
    <scope>NUCLEOTIDE SEQUENCE [LARGE SCALE GENOMIC DNA]</scope>
</reference>
<gene>
    <name evidence="2" type="ORF">KC01_LOCUS7295</name>
</gene>
<feature type="compositionally biased region" description="Polar residues" evidence="1">
    <location>
        <begin position="1"/>
        <end position="18"/>
    </location>
</feature>
<evidence type="ECO:0000256" key="1">
    <source>
        <dbReference type="SAM" id="MobiDB-lite"/>
    </source>
</evidence>
<name>A0AAV2JIE4_KNICA</name>
<keyword evidence="3" id="KW-1185">Reference proteome</keyword>
<organism evidence="2 3">
    <name type="scientific">Knipowitschia caucasica</name>
    <name type="common">Caucasian dwarf goby</name>
    <name type="synonym">Pomatoschistus caucasicus</name>
    <dbReference type="NCBI Taxonomy" id="637954"/>
    <lineage>
        <taxon>Eukaryota</taxon>
        <taxon>Metazoa</taxon>
        <taxon>Chordata</taxon>
        <taxon>Craniata</taxon>
        <taxon>Vertebrata</taxon>
        <taxon>Euteleostomi</taxon>
        <taxon>Actinopterygii</taxon>
        <taxon>Neopterygii</taxon>
        <taxon>Teleostei</taxon>
        <taxon>Neoteleostei</taxon>
        <taxon>Acanthomorphata</taxon>
        <taxon>Gobiaria</taxon>
        <taxon>Gobiiformes</taxon>
        <taxon>Gobioidei</taxon>
        <taxon>Gobiidae</taxon>
        <taxon>Gobiinae</taxon>
        <taxon>Knipowitschia</taxon>
    </lineage>
</organism>
<evidence type="ECO:0000313" key="3">
    <source>
        <dbReference type="Proteomes" id="UP001497482"/>
    </source>
</evidence>